<dbReference type="InterPro" id="IPR020846">
    <property type="entry name" value="MFS_dom"/>
</dbReference>
<reference evidence="9 10" key="1">
    <citation type="submission" date="2020-08" db="EMBL/GenBank/DDBJ databases">
        <title>Cohnella phylogeny.</title>
        <authorList>
            <person name="Dunlap C."/>
        </authorList>
    </citation>
    <scope>NUCLEOTIDE SEQUENCE [LARGE SCALE GENOMIC DNA]</scope>
    <source>
        <strain evidence="9 10">DSM 25241</strain>
    </source>
</reference>
<dbReference type="PANTHER" id="PTHR43124">
    <property type="entry name" value="PURINE EFFLUX PUMP PBUE"/>
    <property type="match status" value="1"/>
</dbReference>
<dbReference type="CDD" id="cd17324">
    <property type="entry name" value="MFS_NepI_like"/>
    <property type="match status" value="1"/>
</dbReference>
<evidence type="ECO:0000256" key="6">
    <source>
        <dbReference type="ARBA" id="ARBA00023136"/>
    </source>
</evidence>
<organism evidence="9 10">
    <name type="scientific">Cohnella thailandensis</name>
    <dbReference type="NCBI Taxonomy" id="557557"/>
    <lineage>
        <taxon>Bacteria</taxon>
        <taxon>Bacillati</taxon>
        <taxon>Bacillota</taxon>
        <taxon>Bacilli</taxon>
        <taxon>Bacillales</taxon>
        <taxon>Paenibacillaceae</taxon>
        <taxon>Cohnella</taxon>
    </lineage>
</organism>
<keyword evidence="10" id="KW-1185">Reference proteome</keyword>
<evidence type="ECO:0000313" key="10">
    <source>
        <dbReference type="Proteomes" id="UP000535838"/>
    </source>
</evidence>
<dbReference type="Gene3D" id="1.20.1250.20">
    <property type="entry name" value="MFS general substrate transporter like domains"/>
    <property type="match status" value="2"/>
</dbReference>
<evidence type="ECO:0000256" key="5">
    <source>
        <dbReference type="ARBA" id="ARBA00022989"/>
    </source>
</evidence>
<comment type="subcellular location">
    <subcellularLocation>
        <location evidence="1">Cell membrane</location>
        <topology evidence="1">Multi-pass membrane protein</topology>
    </subcellularLocation>
</comment>
<evidence type="ECO:0000313" key="9">
    <source>
        <dbReference type="EMBL" id="MBB6637598.1"/>
    </source>
</evidence>
<dbReference type="InterPro" id="IPR036259">
    <property type="entry name" value="MFS_trans_sf"/>
</dbReference>
<dbReference type="EMBL" id="JACJVQ010000024">
    <property type="protein sequence ID" value="MBB6637598.1"/>
    <property type="molecule type" value="Genomic_DNA"/>
</dbReference>
<keyword evidence="4 7" id="KW-0812">Transmembrane</keyword>
<evidence type="ECO:0000256" key="1">
    <source>
        <dbReference type="ARBA" id="ARBA00004651"/>
    </source>
</evidence>
<gene>
    <name evidence="9" type="ORF">H7B67_26040</name>
</gene>
<keyword evidence="3" id="KW-1003">Cell membrane</keyword>
<comment type="caution">
    <text evidence="9">The sequence shown here is derived from an EMBL/GenBank/DDBJ whole genome shotgun (WGS) entry which is preliminary data.</text>
</comment>
<dbReference type="InterPro" id="IPR001958">
    <property type="entry name" value="Tet-R_TetA/multi-R_MdtG-like"/>
</dbReference>
<dbReference type="InterPro" id="IPR050189">
    <property type="entry name" value="MFS_Efflux_Transporters"/>
</dbReference>
<feature type="transmembrane region" description="Helical" evidence="7">
    <location>
        <begin position="7"/>
        <end position="31"/>
    </location>
</feature>
<dbReference type="PANTHER" id="PTHR43124:SF10">
    <property type="entry name" value="PURINE EFFLUX PUMP PBUE"/>
    <property type="match status" value="1"/>
</dbReference>
<feature type="transmembrane region" description="Helical" evidence="7">
    <location>
        <begin position="231"/>
        <end position="253"/>
    </location>
</feature>
<sequence length="389" mass="41414">MNKMGLVYLLAFGGFVMGTAEMVVMGILGMIRDDFNVSVGTAGQLVTLYAIVFAVGTPILVSLTGRMKRKRLLMLTFLLFIVGNMIAFFSPNFTVLMLSRVFLAASQGVFTVVALMVSSSLVAPEKQGNAIGIIYMGFSTALVAGTPIGTIIGEFWGWRPVFMLIAILSVLAVVGIAAWMPKVEEQKPIGIRDQLMALKDRRIVSGLAITFFWITGYQLMFTYIAPFLETAVGMSTTLISTALFVCGLFAVVGSRIGGYGADKWGMVRTLLVSLLLHAAALAVLPLAAATVASALIILAIWFGAAWMTTPAQQYYLISLNPEASGLALGLNSSVLQLGMAVGAGLGGWVVSQTSLTDLGWVAAISILLSLFAALYSFSLRSNTQSVRSL</sequence>
<dbReference type="PROSITE" id="PS50850">
    <property type="entry name" value="MFS"/>
    <property type="match status" value="1"/>
</dbReference>
<feature type="domain" description="Major facilitator superfamily (MFS) profile" evidence="8">
    <location>
        <begin position="6"/>
        <end position="384"/>
    </location>
</feature>
<dbReference type="Proteomes" id="UP000535838">
    <property type="component" value="Unassembled WGS sequence"/>
</dbReference>
<feature type="transmembrane region" description="Helical" evidence="7">
    <location>
        <begin position="158"/>
        <end position="181"/>
    </location>
</feature>
<feature type="transmembrane region" description="Helical" evidence="7">
    <location>
        <begin position="358"/>
        <end position="377"/>
    </location>
</feature>
<name>A0A841T5M1_9BACL</name>
<feature type="transmembrane region" description="Helical" evidence="7">
    <location>
        <begin position="72"/>
        <end position="89"/>
    </location>
</feature>
<protein>
    <submittedName>
        <fullName evidence="9">MFS transporter</fullName>
    </submittedName>
</protein>
<accession>A0A841T5M1</accession>
<feature type="transmembrane region" description="Helical" evidence="7">
    <location>
        <begin position="274"/>
        <end position="307"/>
    </location>
</feature>
<feature type="transmembrane region" description="Helical" evidence="7">
    <location>
        <begin position="130"/>
        <end position="152"/>
    </location>
</feature>
<evidence type="ECO:0000256" key="3">
    <source>
        <dbReference type="ARBA" id="ARBA00022475"/>
    </source>
</evidence>
<feature type="transmembrane region" description="Helical" evidence="7">
    <location>
        <begin position="101"/>
        <end position="123"/>
    </location>
</feature>
<feature type="transmembrane region" description="Helical" evidence="7">
    <location>
        <begin position="327"/>
        <end position="351"/>
    </location>
</feature>
<keyword evidence="2" id="KW-0813">Transport</keyword>
<evidence type="ECO:0000259" key="8">
    <source>
        <dbReference type="PROSITE" id="PS50850"/>
    </source>
</evidence>
<dbReference type="GO" id="GO:0005886">
    <property type="term" value="C:plasma membrane"/>
    <property type="evidence" value="ECO:0007669"/>
    <property type="project" value="UniProtKB-SubCell"/>
</dbReference>
<evidence type="ECO:0000256" key="2">
    <source>
        <dbReference type="ARBA" id="ARBA00022448"/>
    </source>
</evidence>
<dbReference type="SUPFAM" id="SSF103473">
    <property type="entry name" value="MFS general substrate transporter"/>
    <property type="match status" value="1"/>
</dbReference>
<dbReference type="Pfam" id="PF07690">
    <property type="entry name" value="MFS_1"/>
    <property type="match status" value="1"/>
</dbReference>
<keyword evidence="6 7" id="KW-0472">Membrane</keyword>
<dbReference type="AlphaFoldDB" id="A0A841T5M1"/>
<dbReference type="RefSeq" id="WP_185122808.1">
    <property type="nucleotide sequence ID" value="NZ_JACJVQ010000024.1"/>
</dbReference>
<feature type="transmembrane region" description="Helical" evidence="7">
    <location>
        <begin position="37"/>
        <end position="60"/>
    </location>
</feature>
<evidence type="ECO:0000256" key="4">
    <source>
        <dbReference type="ARBA" id="ARBA00022692"/>
    </source>
</evidence>
<dbReference type="PRINTS" id="PR01035">
    <property type="entry name" value="TCRTETA"/>
</dbReference>
<evidence type="ECO:0000256" key="7">
    <source>
        <dbReference type="SAM" id="Phobius"/>
    </source>
</evidence>
<feature type="transmembrane region" description="Helical" evidence="7">
    <location>
        <begin position="202"/>
        <end position="225"/>
    </location>
</feature>
<keyword evidence="5 7" id="KW-1133">Transmembrane helix</keyword>
<proteinExistence type="predicted"/>
<dbReference type="GO" id="GO:0022857">
    <property type="term" value="F:transmembrane transporter activity"/>
    <property type="evidence" value="ECO:0007669"/>
    <property type="project" value="InterPro"/>
</dbReference>
<dbReference type="InterPro" id="IPR011701">
    <property type="entry name" value="MFS"/>
</dbReference>